<reference evidence="1 2" key="1">
    <citation type="submission" date="2023-01" db="EMBL/GenBank/DDBJ databases">
        <title>Novel diversity within Roseofilum (Cyanobacteria; Desertifilaceae) from marine benthic mats with descriptions of four novel species.</title>
        <authorList>
            <person name="Wang Y."/>
            <person name="Berthold D.E."/>
            <person name="Hu J."/>
            <person name="Lefler F.W."/>
            <person name="Laughinghouse H.D. IV."/>
        </authorList>
    </citation>
    <scope>NUCLEOTIDE SEQUENCE [LARGE SCALE GENOMIC DNA]</scope>
    <source>
        <strain evidence="1 2">BLCC-M143</strain>
    </source>
</reference>
<keyword evidence="2" id="KW-1185">Reference proteome</keyword>
<dbReference type="Proteomes" id="UP001232992">
    <property type="component" value="Unassembled WGS sequence"/>
</dbReference>
<evidence type="ECO:0000313" key="1">
    <source>
        <dbReference type="EMBL" id="MDJ1184935.1"/>
    </source>
</evidence>
<comment type="caution">
    <text evidence="1">The sequence shown here is derived from an EMBL/GenBank/DDBJ whole genome shotgun (WGS) entry which is preliminary data.</text>
</comment>
<evidence type="ECO:0000313" key="2">
    <source>
        <dbReference type="Proteomes" id="UP001232992"/>
    </source>
</evidence>
<dbReference type="EMBL" id="JAQOSQ010000022">
    <property type="protein sequence ID" value="MDJ1184935.1"/>
    <property type="molecule type" value="Genomic_DNA"/>
</dbReference>
<dbReference type="GO" id="GO:0016740">
    <property type="term" value="F:transferase activity"/>
    <property type="evidence" value="ECO:0007669"/>
    <property type="project" value="UniProtKB-KW"/>
</dbReference>
<protein>
    <submittedName>
        <fullName evidence="1">Glucosyl transferase</fullName>
    </submittedName>
</protein>
<organism evidence="1 2">
    <name type="scientific">Roseofilum casamattae BLCC-M143</name>
    <dbReference type="NCBI Taxonomy" id="3022442"/>
    <lineage>
        <taxon>Bacteria</taxon>
        <taxon>Bacillati</taxon>
        <taxon>Cyanobacteriota</taxon>
        <taxon>Cyanophyceae</taxon>
        <taxon>Desertifilales</taxon>
        <taxon>Desertifilaceae</taxon>
        <taxon>Roseofilum</taxon>
        <taxon>Roseofilum casamattae</taxon>
    </lineage>
</organism>
<gene>
    <name evidence="1" type="ORF">PMH09_17235</name>
</gene>
<name>A0ABT7C0G0_9CYAN</name>
<proteinExistence type="predicted"/>
<keyword evidence="1" id="KW-0808">Transferase</keyword>
<accession>A0ABT7C0G0</accession>
<sequence>MILTTVGTEPYPFNRLMTWLDVLLQRGCIQEEAVVQYGYCTVRPNHGQCFAELPEDTLNQFGVDARLTIADCNLTALQWCDRTTKPYILVPRAECYNEHIDNRQIEFGSALAHAGVPIAWSPGDLVRFIQSPRRIARSTLMAVANPPLKRSLKRGT</sequence>
<dbReference type="RefSeq" id="WP_283759591.1">
    <property type="nucleotide sequence ID" value="NZ_JAQOSQ010000022.1"/>
</dbReference>